<dbReference type="EMBL" id="JUIV01000034">
    <property type="protein sequence ID" value="RYJ36424.1"/>
    <property type="molecule type" value="Genomic_DNA"/>
</dbReference>
<dbReference type="Proteomes" id="UP000290433">
    <property type="component" value="Unassembled WGS sequence"/>
</dbReference>
<protein>
    <submittedName>
        <fullName evidence="1">Uncharacterized protein</fullName>
    </submittedName>
</protein>
<organism evidence="1 2">
    <name type="scientific">Flavobacterium anhuiense</name>
    <dbReference type="NCBI Taxonomy" id="459526"/>
    <lineage>
        <taxon>Bacteria</taxon>
        <taxon>Pseudomonadati</taxon>
        <taxon>Bacteroidota</taxon>
        <taxon>Flavobacteriia</taxon>
        <taxon>Flavobacteriales</taxon>
        <taxon>Flavobacteriaceae</taxon>
        <taxon>Flavobacterium</taxon>
    </lineage>
</organism>
<reference evidence="1 2" key="1">
    <citation type="submission" date="2014-12" db="EMBL/GenBank/DDBJ databases">
        <title>Genome sequence of Flavobacterium anhuiense RCM74.</title>
        <authorList>
            <person name="Kim J.F."/>
            <person name="Song J.Y."/>
            <person name="Kwak M.-J."/>
            <person name="Lee S.-W."/>
        </authorList>
    </citation>
    <scope>NUCLEOTIDE SEQUENCE [LARGE SCALE GENOMIC DNA]</scope>
    <source>
        <strain evidence="1 2">RCM74</strain>
    </source>
</reference>
<dbReference type="AlphaFoldDB" id="A0A444VSL3"/>
<evidence type="ECO:0000313" key="2">
    <source>
        <dbReference type="Proteomes" id="UP000290433"/>
    </source>
</evidence>
<gene>
    <name evidence="1" type="ORF">NU08_4562</name>
</gene>
<accession>A0A444VSL3</accession>
<sequence>MHDGNIMLNIENDRAMNGFSKISTFFYIYAPATNLNVLLKT</sequence>
<evidence type="ECO:0000313" key="1">
    <source>
        <dbReference type="EMBL" id="RYJ36424.1"/>
    </source>
</evidence>
<comment type="caution">
    <text evidence="1">The sequence shown here is derived from an EMBL/GenBank/DDBJ whole genome shotgun (WGS) entry which is preliminary data.</text>
</comment>
<proteinExistence type="predicted"/>
<name>A0A444VSL3_9FLAO</name>